<dbReference type="InterPro" id="IPR011006">
    <property type="entry name" value="CheY-like_superfamily"/>
</dbReference>
<dbReference type="PANTHER" id="PTHR44591:SF21">
    <property type="entry name" value="TWO-COMPONENT RESPONSE REGULATOR"/>
    <property type="match status" value="1"/>
</dbReference>
<comment type="caution">
    <text evidence="2">Lacks conserved residue(s) required for the propagation of feature annotation.</text>
</comment>
<keyword evidence="1 2" id="KW-0597">Phosphoprotein</keyword>
<name>A0A7V8FGC3_STEMA</name>
<evidence type="ECO:0000313" key="4">
    <source>
        <dbReference type="EMBL" id="KAF1015071.1"/>
    </source>
</evidence>
<dbReference type="InterPro" id="IPR001789">
    <property type="entry name" value="Sig_transdc_resp-reg_receiver"/>
</dbReference>
<dbReference type="Proteomes" id="UP000487117">
    <property type="component" value="Unassembled WGS sequence"/>
</dbReference>
<feature type="domain" description="Response regulatory" evidence="3">
    <location>
        <begin position="142"/>
        <end position="268"/>
    </location>
</feature>
<evidence type="ECO:0000256" key="1">
    <source>
        <dbReference type="ARBA" id="ARBA00022553"/>
    </source>
</evidence>
<dbReference type="CDD" id="cd00156">
    <property type="entry name" value="REC"/>
    <property type="match status" value="2"/>
</dbReference>
<dbReference type="PROSITE" id="PS50110">
    <property type="entry name" value="RESPONSE_REGULATORY"/>
    <property type="match status" value="2"/>
</dbReference>
<dbReference type="SMART" id="SM00448">
    <property type="entry name" value="REC"/>
    <property type="match status" value="2"/>
</dbReference>
<organism evidence="4 5">
    <name type="scientific">Stenotrophomonas maltophilia</name>
    <name type="common">Pseudomonas maltophilia</name>
    <name type="synonym">Xanthomonas maltophilia</name>
    <dbReference type="NCBI Taxonomy" id="40324"/>
    <lineage>
        <taxon>Bacteria</taxon>
        <taxon>Pseudomonadati</taxon>
        <taxon>Pseudomonadota</taxon>
        <taxon>Gammaproteobacteria</taxon>
        <taxon>Lysobacterales</taxon>
        <taxon>Lysobacteraceae</taxon>
        <taxon>Stenotrophomonas</taxon>
        <taxon>Stenotrophomonas maltophilia group</taxon>
    </lineage>
</organism>
<dbReference type="Pfam" id="PF00072">
    <property type="entry name" value="Response_reg"/>
    <property type="match status" value="2"/>
</dbReference>
<dbReference type="GO" id="GO:0000160">
    <property type="term" value="P:phosphorelay signal transduction system"/>
    <property type="evidence" value="ECO:0007669"/>
    <property type="project" value="InterPro"/>
</dbReference>
<comment type="caution">
    <text evidence="4">The sequence shown here is derived from an EMBL/GenBank/DDBJ whole genome shotgun (WGS) entry which is preliminary data.</text>
</comment>
<dbReference type="EMBL" id="WNDS01000003">
    <property type="protein sequence ID" value="KAF1015071.1"/>
    <property type="molecule type" value="Genomic_DNA"/>
</dbReference>
<dbReference type="SUPFAM" id="SSF52172">
    <property type="entry name" value="CheY-like"/>
    <property type="match status" value="2"/>
</dbReference>
<feature type="domain" description="Response regulatory" evidence="3">
    <location>
        <begin position="15"/>
        <end position="133"/>
    </location>
</feature>
<dbReference type="Gene3D" id="3.40.50.2300">
    <property type="match status" value="2"/>
</dbReference>
<dbReference type="AlphaFoldDB" id="A0A7V8FGC3"/>
<evidence type="ECO:0000313" key="5">
    <source>
        <dbReference type="Proteomes" id="UP000487117"/>
    </source>
</evidence>
<accession>A0A7V8FGC3</accession>
<sequence length="280" mass="31157">MQPQALRHLNATATRVMVVDGSKLVRKLIADVLQRDLPGVEVVGCDSIEEARRVLEQGPVNLVTTSLSLRDGDGLALARMVREAAGQVYVPVIVVSDDAQQHLEQRRFTEYVTDYFDKSLGHEALATFIRGYVQPQAIPGATILYVEDSRVVAEATKRMLERQQLNVLHVLSAEEAFTLLTAESLGRSRHRIDLVLTDVTLKGELSGRDVVQRVRVDFGYGKRRLPVLVMTGDGNPHNQTGLLQAGANDLVLKPIEERLLVTKVLFQLRLARLNDRPVVR</sequence>
<feature type="modified residue" description="4-aspartylphosphate" evidence="2">
    <location>
        <position position="198"/>
    </location>
</feature>
<evidence type="ECO:0000259" key="3">
    <source>
        <dbReference type="PROSITE" id="PS50110"/>
    </source>
</evidence>
<dbReference type="InterPro" id="IPR050595">
    <property type="entry name" value="Bact_response_regulator"/>
</dbReference>
<gene>
    <name evidence="4" type="primary">cseB</name>
    <name evidence="4" type="ORF">GAK31_02559</name>
</gene>
<evidence type="ECO:0000256" key="2">
    <source>
        <dbReference type="PROSITE-ProRule" id="PRU00169"/>
    </source>
</evidence>
<proteinExistence type="predicted"/>
<dbReference type="PANTHER" id="PTHR44591">
    <property type="entry name" value="STRESS RESPONSE REGULATOR PROTEIN 1"/>
    <property type="match status" value="1"/>
</dbReference>
<protein>
    <submittedName>
        <fullName evidence="4">Transcriptional regulatory protein CseB</fullName>
    </submittedName>
</protein>
<reference evidence="5" key="1">
    <citation type="journal article" date="2020" name="MBio">
        <title>Horizontal gene transfer to a defensive symbiont with a reduced genome amongst a multipartite beetle microbiome.</title>
        <authorList>
            <person name="Waterworth S.C."/>
            <person name="Florez L.V."/>
            <person name="Rees E.R."/>
            <person name="Hertweck C."/>
            <person name="Kaltenpoth M."/>
            <person name="Kwan J.C."/>
        </authorList>
    </citation>
    <scope>NUCLEOTIDE SEQUENCE [LARGE SCALE GENOMIC DNA]</scope>
</reference>